<dbReference type="InterPro" id="IPR046598">
    <property type="entry name" value="DUF6657"/>
</dbReference>
<proteinExistence type="predicted"/>
<dbReference type="AlphaFoldDB" id="A0A7V4N3S9"/>
<gene>
    <name evidence="1" type="ORF">ENU91_06955</name>
</gene>
<accession>A0A7V4N3S9</accession>
<name>A0A7V4N3S9_9BACT</name>
<comment type="caution">
    <text evidence="1">The sequence shown here is derived from an EMBL/GenBank/DDBJ whole genome shotgun (WGS) entry which is preliminary data.</text>
</comment>
<organism evidence="1">
    <name type="scientific">Thermodesulfobacterium geofontis</name>
    <dbReference type="NCBI Taxonomy" id="1295609"/>
    <lineage>
        <taxon>Bacteria</taxon>
        <taxon>Pseudomonadati</taxon>
        <taxon>Thermodesulfobacteriota</taxon>
        <taxon>Thermodesulfobacteria</taxon>
        <taxon>Thermodesulfobacteriales</taxon>
        <taxon>Thermodesulfobacteriaceae</taxon>
        <taxon>Thermodesulfobacterium</taxon>
    </lineage>
</organism>
<sequence>MAEEIKSTLEIALEKAEKIGKASKEELELFQIKEEAQKLSAKFLRDEAFDFEESLSKLLKDKSSQQKKAIYQSIVDVFLKNIVLPKYEYQLDDAKKALEGLKKIFKKVPEISKIYQQLEALLREYIMHKEAIYKELLRKFNAGVSALEKALSNQLGTEVKVNVEEHPQFKEEWNKIKEKLDEEYGKQLEYLKNLFKKIVS</sequence>
<dbReference type="Pfam" id="PF20362">
    <property type="entry name" value="DUF6657"/>
    <property type="match status" value="1"/>
</dbReference>
<evidence type="ECO:0000313" key="1">
    <source>
        <dbReference type="EMBL" id="HGU16362.1"/>
    </source>
</evidence>
<reference evidence="1" key="1">
    <citation type="journal article" date="2020" name="mSystems">
        <title>Genome- and Community-Level Interaction Insights into Carbon Utilization and Element Cycling Functions of Hydrothermarchaeota in Hydrothermal Sediment.</title>
        <authorList>
            <person name="Zhou Z."/>
            <person name="Liu Y."/>
            <person name="Xu W."/>
            <person name="Pan J."/>
            <person name="Luo Z.H."/>
            <person name="Li M."/>
        </authorList>
    </citation>
    <scope>NUCLEOTIDE SEQUENCE [LARGE SCALE GENOMIC DNA]</scope>
    <source>
        <strain evidence="1">SpSt-711</strain>
    </source>
</reference>
<dbReference type="EMBL" id="DTEI01000122">
    <property type="protein sequence ID" value="HGU16362.1"/>
    <property type="molecule type" value="Genomic_DNA"/>
</dbReference>
<protein>
    <submittedName>
        <fullName evidence="1">Uncharacterized protein</fullName>
    </submittedName>
</protein>